<sequence length="408" mass="46857">MATLQTGFLHLPVEIRNRIYELALIQGIPIDLHRRPNELEFIAGPSLLRTTSLVRSECTAIYYGANIFIASPAKLTRLLLRLAHGRLRLLRKLRLNSTQNDGRLKLWSREVWFTSYEGKLRDLENGPIGQLIGLRTSVRSLFQFPLSHVEAGVLWGPLRGLRLYQLAEKEDGYLRWVEWQESQNTRVHIKALVLHTVADMADSISPFMRLPPEIRNSICDLVLIHEEPIILRPYGTDHIDESGLLRTNHQLRQDARPIYFGMNTFIGSVYGVTRFMRTVERNQKLPVLKHLRCDNDSRDLQDRKVYGSVDHLDQDRWLKDHIDSMLAISARLNKNGMTVSVPRIEFPLRHGQAGIIWGTILELQEYDVVVRSGEHAWVRSEQSYEDVAEAFALFAMIVDGAKDEVPTA</sequence>
<evidence type="ECO:0008006" key="3">
    <source>
        <dbReference type="Google" id="ProtNLM"/>
    </source>
</evidence>
<organism evidence="1 2">
    <name type="scientific">Elasticomyces elasticus</name>
    <dbReference type="NCBI Taxonomy" id="574655"/>
    <lineage>
        <taxon>Eukaryota</taxon>
        <taxon>Fungi</taxon>
        <taxon>Dikarya</taxon>
        <taxon>Ascomycota</taxon>
        <taxon>Pezizomycotina</taxon>
        <taxon>Dothideomycetes</taxon>
        <taxon>Dothideomycetidae</taxon>
        <taxon>Mycosphaerellales</taxon>
        <taxon>Teratosphaeriaceae</taxon>
        <taxon>Elasticomyces</taxon>
    </lineage>
</organism>
<dbReference type="AlphaFoldDB" id="A0AAN7W7V9"/>
<reference evidence="1" key="1">
    <citation type="submission" date="2023-08" db="EMBL/GenBank/DDBJ databases">
        <title>Black Yeasts Isolated from many extreme environments.</title>
        <authorList>
            <person name="Coleine C."/>
            <person name="Stajich J.E."/>
            <person name="Selbmann L."/>
        </authorList>
    </citation>
    <scope>NUCLEOTIDE SEQUENCE</scope>
    <source>
        <strain evidence="1">CCFEE 5810</strain>
    </source>
</reference>
<accession>A0AAN7W7V9</accession>
<gene>
    <name evidence="1" type="ORF">LTR97_003603</name>
</gene>
<comment type="caution">
    <text evidence="1">The sequence shown here is derived from an EMBL/GenBank/DDBJ whole genome shotgun (WGS) entry which is preliminary data.</text>
</comment>
<proteinExistence type="predicted"/>
<dbReference type="PANTHER" id="PTHR42085:SF2">
    <property type="entry name" value="F-BOX DOMAIN-CONTAINING PROTEIN"/>
    <property type="match status" value="1"/>
</dbReference>
<dbReference type="PANTHER" id="PTHR42085">
    <property type="entry name" value="F-BOX DOMAIN-CONTAINING PROTEIN"/>
    <property type="match status" value="1"/>
</dbReference>
<evidence type="ECO:0000313" key="1">
    <source>
        <dbReference type="EMBL" id="KAK5702657.1"/>
    </source>
</evidence>
<evidence type="ECO:0000313" key="2">
    <source>
        <dbReference type="Proteomes" id="UP001310594"/>
    </source>
</evidence>
<protein>
    <recommendedName>
        <fullName evidence="3">F-box domain-containing protein</fullName>
    </recommendedName>
</protein>
<dbReference type="InterPro" id="IPR038883">
    <property type="entry name" value="AN11006-like"/>
</dbReference>
<dbReference type="Proteomes" id="UP001310594">
    <property type="component" value="Unassembled WGS sequence"/>
</dbReference>
<dbReference type="EMBL" id="JAVRQU010000005">
    <property type="protein sequence ID" value="KAK5702657.1"/>
    <property type="molecule type" value="Genomic_DNA"/>
</dbReference>
<name>A0AAN7W7V9_9PEZI</name>